<name>A0ABP4MJB5_9ACTN</name>
<proteinExistence type="predicted"/>
<reference evidence="2" key="1">
    <citation type="journal article" date="2019" name="Int. J. Syst. Evol. Microbiol.">
        <title>The Global Catalogue of Microorganisms (GCM) 10K type strain sequencing project: providing services to taxonomists for standard genome sequencing and annotation.</title>
        <authorList>
            <consortium name="The Broad Institute Genomics Platform"/>
            <consortium name="The Broad Institute Genome Sequencing Center for Infectious Disease"/>
            <person name="Wu L."/>
            <person name="Ma J."/>
        </authorList>
    </citation>
    <scope>NUCLEOTIDE SEQUENCE [LARGE SCALE GENOMIC DNA]</scope>
    <source>
        <strain evidence="2">JCM 15933</strain>
    </source>
</reference>
<keyword evidence="2" id="KW-1185">Reference proteome</keyword>
<accession>A0ABP4MJB5</accession>
<gene>
    <name evidence="1" type="ORF">GCM10009827_073180</name>
</gene>
<evidence type="ECO:0000313" key="2">
    <source>
        <dbReference type="Proteomes" id="UP001501470"/>
    </source>
</evidence>
<dbReference type="InterPro" id="IPR020323">
    <property type="entry name" value="DUF2716"/>
</dbReference>
<organism evidence="1 2">
    <name type="scientific">Dactylosporangium maewongense</name>
    <dbReference type="NCBI Taxonomy" id="634393"/>
    <lineage>
        <taxon>Bacteria</taxon>
        <taxon>Bacillati</taxon>
        <taxon>Actinomycetota</taxon>
        <taxon>Actinomycetes</taxon>
        <taxon>Micromonosporales</taxon>
        <taxon>Micromonosporaceae</taxon>
        <taxon>Dactylosporangium</taxon>
    </lineage>
</organism>
<dbReference type="Proteomes" id="UP001501470">
    <property type="component" value="Unassembled WGS sequence"/>
</dbReference>
<dbReference type="Pfam" id="PF10898">
    <property type="entry name" value="DUF2716"/>
    <property type="match status" value="1"/>
</dbReference>
<evidence type="ECO:0000313" key="1">
    <source>
        <dbReference type="EMBL" id="GAA1542929.1"/>
    </source>
</evidence>
<dbReference type="RefSeq" id="WP_344507361.1">
    <property type="nucleotide sequence ID" value="NZ_BAAAQD010000017.1"/>
</dbReference>
<protein>
    <recommendedName>
        <fullName evidence="3">DUF2716 domain-containing protein</fullName>
    </recommendedName>
</protein>
<evidence type="ECO:0008006" key="3">
    <source>
        <dbReference type="Google" id="ProtNLM"/>
    </source>
</evidence>
<sequence length="297" mass="33314">MDLDAPVDLAGLTPVERTLLRLGVMEWERTDGDRETSARLLGYDDQRQLRADVQRLAGLVDAARPMTRRDCRRLLLATELAFASETLGWARDWEADTGFTDRDTSTVLRGIQERLAGVVHGSADRVAAAEPSARPAWEPIPMDADDIYWEPFHQRFAFRPGMRSWPAINEPVPSVTFDLAPIFAGSHPEFSAAASAVGSLALVAFARVLEIGTGLVVLDWQHQTFRFWPHLFACQQDQHWSTPVVPNGDYSIFLTEDMRTGTFGHPWEQTLCVFGDRLVPTLAPMLESWLPVKRSSR</sequence>
<comment type="caution">
    <text evidence="1">The sequence shown here is derived from an EMBL/GenBank/DDBJ whole genome shotgun (WGS) entry which is preliminary data.</text>
</comment>
<dbReference type="EMBL" id="BAAAQD010000017">
    <property type="protein sequence ID" value="GAA1542929.1"/>
    <property type="molecule type" value="Genomic_DNA"/>
</dbReference>